<keyword evidence="3" id="KW-1185">Reference proteome</keyword>
<dbReference type="PROSITE" id="PS51257">
    <property type="entry name" value="PROKAR_LIPOPROTEIN"/>
    <property type="match status" value="1"/>
</dbReference>
<dbReference type="EMBL" id="JAGGNH010000001">
    <property type="protein sequence ID" value="KAJ0989518.1"/>
    <property type="molecule type" value="Genomic_DNA"/>
</dbReference>
<dbReference type="InterPro" id="IPR006734">
    <property type="entry name" value="PLATZ"/>
</dbReference>
<gene>
    <name evidence="2" type="ORF">J5N97_007874</name>
</gene>
<evidence type="ECO:0000256" key="1">
    <source>
        <dbReference type="SAM" id="MobiDB-lite"/>
    </source>
</evidence>
<dbReference type="PANTHER" id="PTHR31065">
    <property type="entry name" value="PLATZ TRANSCRIPTION FACTOR FAMILY PROTEIN"/>
    <property type="match status" value="1"/>
</dbReference>
<name>A0A9D5DCQ5_9LILI</name>
<proteinExistence type="predicted"/>
<dbReference type="Pfam" id="PF04640">
    <property type="entry name" value="PLATZ"/>
    <property type="match status" value="1"/>
</dbReference>
<feature type="region of interest" description="Disordered" evidence="1">
    <location>
        <begin position="155"/>
        <end position="175"/>
    </location>
</feature>
<dbReference type="AlphaFoldDB" id="A0A9D5DCQ5"/>
<comment type="caution">
    <text evidence="2">The sequence shown here is derived from an EMBL/GenBank/DDBJ whole genome shotgun (WGS) entry which is preliminary data.</text>
</comment>
<evidence type="ECO:0000313" key="2">
    <source>
        <dbReference type="EMBL" id="KAJ0989518.1"/>
    </source>
</evidence>
<organism evidence="2 3">
    <name type="scientific">Dioscorea zingiberensis</name>
    <dbReference type="NCBI Taxonomy" id="325984"/>
    <lineage>
        <taxon>Eukaryota</taxon>
        <taxon>Viridiplantae</taxon>
        <taxon>Streptophyta</taxon>
        <taxon>Embryophyta</taxon>
        <taxon>Tracheophyta</taxon>
        <taxon>Spermatophyta</taxon>
        <taxon>Magnoliopsida</taxon>
        <taxon>Liliopsida</taxon>
        <taxon>Dioscoreales</taxon>
        <taxon>Dioscoreaceae</taxon>
        <taxon>Dioscorea</taxon>
    </lineage>
</organism>
<sequence length="175" mass="19419">MKPQRKTRRTSAAWIAAPASALTACHLTDIIGSCSSKVVFIKKRPHQSRQFKGSGNICTSCDRCLQEPYIHCSVGCKVDYVLRQSTDLSPYLRKCETLTLNPDFLIPGDVDISDDEEEAIGSTANSVDVDIDNIVHKKRTGLFICSRSTVSRVSDEDMTTNMSRRKGIPHRSPLC</sequence>
<reference evidence="2" key="2">
    <citation type="journal article" date="2022" name="Hortic Res">
        <title>The genome of Dioscorea zingiberensis sheds light on the biosynthesis, origin and evolution of the medicinally important diosgenin saponins.</title>
        <authorList>
            <person name="Li Y."/>
            <person name="Tan C."/>
            <person name="Li Z."/>
            <person name="Guo J."/>
            <person name="Li S."/>
            <person name="Chen X."/>
            <person name="Wang C."/>
            <person name="Dai X."/>
            <person name="Yang H."/>
            <person name="Song W."/>
            <person name="Hou L."/>
            <person name="Xu J."/>
            <person name="Tong Z."/>
            <person name="Xu A."/>
            <person name="Yuan X."/>
            <person name="Wang W."/>
            <person name="Yang Q."/>
            <person name="Chen L."/>
            <person name="Sun Z."/>
            <person name="Wang K."/>
            <person name="Pan B."/>
            <person name="Chen J."/>
            <person name="Bao Y."/>
            <person name="Liu F."/>
            <person name="Qi X."/>
            <person name="Gang D.R."/>
            <person name="Wen J."/>
            <person name="Li J."/>
        </authorList>
    </citation>
    <scope>NUCLEOTIDE SEQUENCE</scope>
    <source>
        <strain evidence="2">Dzin_1.0</strain>
    </source>
</reference>
<reference evidence="2" key="1">
    <citation type="submission" date="2021-03" db="EMBL/GenBank/DDBJ databases">
        <authorList>
            <person name="Li Z."/>
            <person name="Yang C."/>
        </authorList>
    </citation>
    <scope>NUCLEOTIDE SEQUENCE</scope>
    <source>
        <strain evidence="2">Dzin_1.0</strain>
        <tissue evidence="2">Leaf</tissue>
    </source>
</reference>
<dbReference type="OrthoDB" id="1908108at2759"/>
<dbReference type="PANTHER" id="PTHR31065:SF11">
    <property type="entry name" value="PROTEIN RGF1 INDUCIBLE TRANSCRIPTION FACTOR 1"/>
    <property type="match status" value="1"/>
</dbReference>
<accession>A0A9D5DCQ5</accession>
<protein>
    <recommendedName>
        <fullName evidence="4">PLATZ transcription factor family protein</fullName>
    </recommendedName>
</protein>
<evidence type="ECO:0008006" key="4">
    <source>
        <dbReference type="Google" id="ProtNLM"/>
    </source>
</evidence>
<evidence type="ECO:0000313" key="3">
    <source>
        <dbReference type="Proteomes" id="UP001085076"/>
    </source>
</evidence>
<dbReference type="Proteomes" id="UP001085076">
    <property type="component" value="Miscellaneous, Linkage group lg01"/>
</dbReference>